<proteinExistence type="predicted"/>
<dbReference type="Pfam" id="PF16125">
    <property type="entry name" value="DUF4837"/>
    <property type="match status" value="1"/>
</dbReference>
<protein>
    <submittedName>
        <fullName evidence="1">DUF4837 family protein</fullName>
    </submittedName>
</protein>
<dbReference type="InterPro" id="IPR032286">
    <property type="entry name" value="DUF4837"/>
</dbReference>
<sequence length="351" mass="41439">MTFSMNNPGKGRIPLMMFYNFIQMEKRRMKRLNNRLFWIINFSLLWLVQCAKLPGSVGKSRDVVVVGSLLDTTFIINNLQIYNYMPQKEPTFIFIFVPDTMLKNVKQFHSLFLCGSLKDEFINTLLNLEAREATKKDTFLLFKINDLWAKDQTVTILAVSEPHYLLSGILKYKRIIAKILEENYYRKIKKQYYEKGIDRRMKKTLAHFGIEMDFPENWMIDSTNKSENFIFIHTHYPDRSIFFYREKRTGELDDSLAIKKRNEITKKFYNGDYILKDLTIAEKIVFQGMSGLKLKGVWQNDSLVAGGPFLTYFFNKNDSLYIIDGILFLPGERKTDYFTTLEVIMNSFKLR</sequence>
<accession>A0A7C4TB81</accession>
<organism evidence="1">
    <name type="scientific">candidate division WOR-3 bacterium</name>
    <dbReference type="NCBI Taxonomy" id="2052148"/>
    <lineage>
        <taxon>Bacteria</taxon>
        <taxon>Bacteria division WOR-3</taxon>
    </lineage>
</organism>
<dbReference type="EMBL" id="DTGZ01000069">
    <property type="protein sequence ID" value="HGV97387.1"/>
    <property type="molecule type" value="Genomic_DNA"/>
</dbReference>
<gene>
    <name evidence="1" type="ORF">ENV60_03710</name>
</gene>
<name>A0A7C4TB81_UNCW3</name>
<reference evidence="1" key="1">
    <citation type="journal article" date="2020" name="mSystems">
        <title>Genome- and Community-Level Interaction Insights into Carbon Utilization and Element Cycling Functions of Hydrothermarchaeota in Hydrothermal Sediment.</title>
        <authorList>
            <person name="Zhou Z."/>
            <person name="Liu Y."/>
            <person name="Xu W."/>
            <person name="Pan J."/>
            <person name="Luo Z.H."/>
            <person name="Li M."/>
        </authorList>
    </citation>
    <scope>NUCLEOTIDE SEQUENCE [LARGE SCALE GENOMIC DNA]</scope>
    <source>
        <strain evidence="1">SpSt-774</strain>
    </source>
</reference>
<comment type="caution">
    <text evidence="1">The sequence shown here is derived from an EMBL/GenBank/DDBJ whole genome shotgun (WGS) entry which is preliminary data.</text>
</comment>
<dbReference type="AlphaFoldDB" id="A0A7C4TB81"/>
<evidence type="ECO:0000313" key="1">
    <source>
        <dbReference type="EMBL" id="HGV97387.1"/>
    </source>
</evidence>